<proteinExistence type="predicted"/>
<dbReference type="SUPFAM" id="SSF103657">
    <property type="entry name" value="BAR/IMD domain-like"/>
    <property type="match status" value="1"/>
</dbReference>
<evidence type="ECO:0000313" key="1">
    <source>
        <dbReference type="EMBL" id="TRZ02152.1"/>
    </source>
</evidence>
<dbReference type="EMBL" id="SRMA01024005">
    <property type="protein sequence ID" value="TRZ02152.1"/>
    <property type="molecule type" value="Genomic_DNA"/>
</dbReference>
<dbReference type="STRING" id="623744.A0A553RIZ0"/>
<name>A0A553RIZ0_9TELE</name>
<dbReference type="Gene3D" id="1.20.1270.60">
    <property type="entry name" value="Arfaptin homology (AH) domain/BAR domain"/>
    <property type="match status" value="1"/>
</dbReference>
<organism evidence="1 2">
    <name type="scientific">Danionella cerebrum</name>
    <dbReference type="NCBI Taxonomy" id="2873325"/>
    <lineage>
        <taxon>Eukaryota</taxon>
        <taxon>Metazoa</taxon>
        <taxon>Chordata</taxon>
        <taxon>Craniata</taxon>
        <taxon>Vertebrata</taxon>
        <taxon>Euteleostomi</taxon>
        <taxon>Actinopterygii</taxon>
        <taxon>Neopterygii</taxon>
        <taxon>Teleostei</taxon>
        <taxon>Ostariophysi</taxon>
        <taxon>Cypriniformes</taxon>
        <taxon>Danionidae</taxon>
        <taxon>Danioninae</taxon>
        <taxon>Danionella</taxon>
    </lineage>
</organism>
<reference evidence="1 2" key="1">
    <citation type="journal article" date="2019" name="Sci. Data">
        <title>Hybrid genome assembly and annotation of Danionella translucida.</title>
        <authorList>
            <person name="Kadobianskyi M."/>
            <person name="Schulze L."/>
            <person name="Schuelke M."/>
            <person name="Judkewitz B."/>
        </authorList>
    </citation>
    <scope>NUCLEOTIDE SEQUENCE [LARGE SCALE GENOMIC DNA]</scope>
    <source>
        <strain evidence="1 2">Bolton</strain>
    </source>
</reference>
<dbReference type="InterPro" id="IPR027267">
    <property type="entry name" value="AH/BAR_dom_sf"/>
</dbReference>
<evidence type="ECO:0000313" key="2">
    <source>
        <dbReference type="Proteomes" id="UP000316079"/>
    </source>
</evidence>
<dbReference type="AlphaFoldDB" id="A0A553RIZ0"/>
<comment type="caution">
    <text evidence="1">The sequence shown here is derived from an EMBL/GenBank/DDBJ whole genome shotgun (WGS) entry which is preliminary data.</text>
</comment>
<accession>A0A553RIZ0</accession>
<dbReference type="OrthoDB" id="10065861at2759"/>
<dbReference type="Proteomes" id="UP000316079">
    <property type="component" value="Unassembled WGS sequence"/>
</dbReference>
<sequence length="109" mass="12783">MMLHLSRSERRRAMLLAGSVWHAAESLISRVNNSELVKVTQELKNTHMEQLGRLHLKHQTECDLLEDMRTYSQKKATLERDYAQSRCTVSHQPSRGNLENRRTPLHIMF</sequence>
<keyword evidence="2" id="KW-1185">Reference proteome</keyword>
<protein>
    <submittedName>
        <fullName evidence="1">Uncharacterized protein</fullName>
    </submittedName>
</protein>
<gene>
    <name evidence="1" type="ORF">DNTS_014243</name>
</gene>